<name>A0AAV3M5X8_9GAMM</name>
<dbReference type="EMBL" id="JALD01000045">
    <property type="protein sequence ID" value="EUD10889.1"/>
    <property type="molecule type" value="Genomic_DNA"/>
</dbReference>
<sequence length="135" mass="15684">MSNNVIINTQDWPCCSMNRFPSTMVETQSWLSELEQLLEKKTSFVLIYPPMEPKGKPTTEDMECMKFIRRWLKTERELMAKYCRAMVITLQPDGRDREEMERTAPVVSSLYGPDVFLVDNSQAAQQRASEILKAQ</sequence>
<organism evidence="1 2">
    <name type="scientific">Providencia alcalifaciens 205/92</name>
    <dbReference type="NCBI Taxonomy" id="1256988"/>
    <lineage>
        <taxon>Bacteria</taxon>
        <taxon>Pseudomonadati</taxon>
        <taxon>Pseudomonadota</taxon>
        <taxon>Gammaproteobacteria</taxon>
        <taxon>Enterobacterales</taxon>
        <taxon>Morganellaceae</taxon>
        <taxon>Providencia</taxon>
    </lineage>
</organism>
<dbReference type="AlphaFoldDB" id="A0AAV3M5X8"/>
<evidence type="ECO:0000313" key="2">
    <source>
        <dbReference type="Proteomes" id="UP000022311"/>
    </source>
</evidence>
<dbReference type="RefSeq" id="WP_051489828.1">
    <property type="nucleotide sequence ID" value="NZ_JALD01000045.1"/>
</dbReference>
<accession>A0AAV3M5X8</accession>
<gene>
    <name evidence="1" type="ORF">HMPREF1563_2726</name>
</gene>
<protein>
    <submittedName>
        <fullName evidence="1">Uncharacterized protein</fullName>
    </submittedName>
</protein>
<reference evidence="1 2" key="1">
    <citation type="submission" date="2014-01" db="EMBL/GenBank/DDBJ databases">
        <authorList>
            <person name="Durkin A.S."/>
            <person name="McCorrison J."/>
            <person name="Torralba M."/>
            <person name="Gillis M."/>
            <person name="Haft D.H."/>
            <person name="Methe B."/>
            <person name="Sutton G."/>
            <person name="Nelson K.E."/>
        </authorList>
    </citation>
    <scope>NUCLEOTIDE SEQUENCE [LARGE SCALE GENOMIC DNA]</scope>
    <source>
        <strain evidence="1 2">205/92</strain>
    </source>
</reference>
<evidence type="ECO:0000313" key="1">
    <source>
        <dbReference type="EMBL" id="EUD10889.1"/>
    </source>
</evidence>
<dbReference type="Proteomes" id="UP000022311">
    <property type="component" value="Unassembled WGS sequence"/>
</dbReference>
<comment type="caution">
    <text evidence="1">The sequence shown here is derived from an EMBL/GenBank/DDBJ whole genome shotgun (WGS) entry which is preliminary data.</text>
</comment>
<proteinExistence type="predicted"/>